<protein>
    <submittedName>
        <fullName evidence="2">Acyltransferase</fullName>
    </submittedName>
</protein>
<dbReference type="GO" id="GO:0016020">
    <property type="term" value="C:membrane"/>
    <property type="evidence" value="ECO:0007669"/>
    <property type="project" value="TreeGrafter"/>
</dbReference>
<comment type="caution">
    <text evidence="2">The sequence shown here is derived from an EMBL/GenBank/DDBJ whole genome shotgun (WGS) entry which is preliminary data.</text>
</comment>
<dbReference type="GO" id="GO:0016746">
    <property type="term" value="F:acyltransferase activity"/>
    <property type="evidence" value="ECO:0007669"/>
    <property type="project" value="UniProtKB-KW"/>
</dbReference>
<dbReference type="Pfam" id="PF01553">
    <property type="entry name" value="Acyltransferase"/>
    <property type="match status" value="1"/>
</dbReference>
<evidence type="ECO:0000259" key="1">
    <source>
        <dbReference type="SMART" id="SM00563"/>
    </source>
</evidence>
<organism evidence="2 3">
    <name type="scientific">Nocardia asteroides NBRC 15531</name>
    <dbReference type="NCBI Taxonomy" id="1110697"/>
    <lineage>
        <taxon>Bacteria</taxon>
        <taxon>Bacillati</taxon>
        <taxon>Actinomycetota</taxon>
        <taxon>Actinomycetes</taxon>
        <taxon>Mycobacteriales</taxon>
        <taxon>Nocardiaceae</taxon>
        <taxon>Nocardia</taxon>
    </lineage>
</organism>
<proteinExistence type="predicted"/>
<evidence type="ECO:0000313" key="3">
    <source>
        <dbReference type="Proteomes" id="UP000017048"/>
    </source>
</evidence>
<dbReference type="STRING" id="1824.SAMN05444423_102701"/>
<dbReference type="SMART" id="SM00563">
    <property type="entry name" value="PlsC"/>
    <property type="match status" value="1"/>
</dbReference>
<accession>U5EHP2</accession>
<dbReference type="PANTHER" id="PTHR22753">
    <property type="entry name" value="TRANSMEMBRANE PROTEIN 68"/>
    <property type="match status" value="1"/>
</dbReference>
<name>U5EHP2_NOCAS</name>
<keyword evidence="2" id="KW-0808">Transferase</keyword>
<keyword evidence="2" id="KW-0012">Acyltransferase</keyword>
<feature type="domain" description="Phospholipid/glycerol acyltransferase" evidence="1">
    <location>
        <begin position="27"/>
        <end position="146"/>
    </location>
</feature>
<dbReference type="EMBL" id="BAFO02000032">
    <property type="protein sequence ID" value="GAD85916.1"/>
    <property type="molecule type" value="Genomic_DNA"/>
</dbReference>
<gene>
    <name evidence="2" type="ORF">NCAST_32_04010</name>
</gene>
<dbReference type="eggNOG" id="COG0204">
    <property type="taxonomic scope" value="Bacteria"/>
</dbReference>
<dbReference type="AlphaFoldDB" id="U5EHP2"/>
<dbReference type="CDD" id="cd07987">
    <property type="entry name" value="LPLAT_MGAT-like"/>
    <property type="match status" value="1"/>
</dbReference>
<dbReference type="Proteomes" id="UP000017048">
    <property type="component" value="Unassembled WGS sequence"/>
</dbReference>
<keyword evidence="3" id="KW-1185">Reference proteome</keyword>
<dbReference type="PANTHER" id="PTHR22753:SF14">
    <property type="entry name" value="MONOACYLGLYCEROL_DIACYLGLYCEROL O-ACYLTRANSFERASE"/>
    <property type="match status" value="1"/>
</dbReference>
<evidence type="ECO:0000313" key="2">
    <source>
        <dbReference type="EMBL" id="GAD85916.1"/>
    </source>
</evidence>
<reference evidence="2 3" key="1">
    <citation type="journal article" date="2014" name="BMC Genomics">
        <title>Genome based analysis of type-I polyketide synthase and nonribosomal peptide synthetase gene clusters in seven strains of five representative Nocardia species.</title>
        <authorList>
            <person name="Komaki H."/>
            <person name="Ichikawa N."/>
            <person name="Hosoyama A."/>
            <person name="Takahashi-Nakaguchi A."/>
            <person name="Matsuzawa T."/>
            <person name="Suzuki K."/>
            <person name="Fujita N."/>
            <person name="Gonoi T."/>
        </authorList>
    </citation>
    <scope>NUCLEOTIDE SEQUENCE [LARGE SCALE GENOMIC DNA]</scope>
    <source>
        <strain evidence="2 3">NBRC 15531</strain>
    </source>
</reference>
<dbReference type="InterPro" id="IPR002123">
    <property type="entry name" value="Plipid/glycerol_acylTrfase"/>
</dbReference>
<dbReference type="SUPFAM" id="SSF69593">
    <property type="entry name" value="Glycerol-3-phosphate (1)-acyltransferase"/>
    <property type="match status" value="1"/>
</dbReference>
<sequence length="244" mass="26463">MRVLLRVFRWYHRHEVGGVLEPPPGPVLYVANHGFGGAFDLNVLAARSAYAHIGDPRGVITLTHHLAWVIGLGPILARMGAEPATGENACRALGRGEHVLVFPGGDVDAFKSWGERDRIIFDGRTGFARLAIEAAVPIVPVVTSGGGESLICLSDGRGLARRLRLDKALRLKRLPVTLSLPWGLTVGIAGLLPYIPLPTKIRTAVLPAMRPRPGESAAEFAERVRHAMQVELDRQTVRRIPLLG</sequence>